<proteinExistence type="predicted"/>
<keyword evidence="2" id="KW-1185">Reference proteome</keyword>
<accession>A0ACC3DW97</accession>
<evidence type="ECO:0000313" key="1">
    <source>
        <dbReference type="EMBL" id="KAK3081001.1"/>
    </source>
</evidence>
<feature type="non-terminal residue" evidence="1">
    <location>
        <position position="1"/>
    </location>
</feature>
<organism evidence="1 2">
    <name type="scientific">Coniosporium uncinatum</name>
    <dbReference type="NCBI Taxonomy" id="93489"/>
    <lineage>
        <taxon>Eukaryota</taxon>
        <taxon>Fungi</taxon>
        <taxon>Dikarya</taxon>
        <taxon>Ascomycota</taxon>
        <taxon>Pezizomycotina</taxon>
        <taxon>Dothideomycetes</taxon>
        <taxon>Dothideomycetes incertae sedis</taxon>
        <taxon>Coniosporium</taxon>
    </lineage>
</organism>
<gene>
    <name evidence="1" type="ORF">LTS18_011130</name>
</gene>
<protein>
    <submittedName>
        <fullName evidence="1">Uncharacterized protein</fullName>
    </submittedName>
</protein>
<sequence length="217" mass="24748">IASRSPSQVHAVAAPKSQSTHISMATDFFSLPPELRNMVYKLAFEADRYIVSAGGKEKVVAWTEKPKSMHMLLVSRKLGLEAGSLLFKKYLYWYKPKDFSLLPNLSMSAKRYSPESPWCLNINKIDSSQQSCSKVFRDIGLDSSAPWKSIPSTLSGTHTMELRDKGGRFTIRAYQRDHWGETIFVISRYISAMLWTGSKPYKLLNTWTDQTNVDCWH</sequence>
<name>A0ACC3DW97_9PEZI</name>
<reference evidence="1" key="1">
    <citation type="submission" date="2024-09" db="EMBL/GenBank/DDBJ databases">
        <title>Black Yeasts Isolated from many extreme environments.</title>
        <authorList>
            <person name="Coleine C."/>
            <person name="Stajich J.E."/>
            <person name="Selbmann L."/>
        </authorList>
    </citation>
    <scope>NUCLEOTIDE SEQUENCE</scope>
    <source>
        <strain evidence="1">CCFEE 5737</strain>
    </source>
</reference>
<evidence type="ECO:0000313" key="2">
    <source>
        <dbReference type="Proteomes" id="UP001186974"/>
    </source>
</evidence>
<dbReference type="Proteomes" id="UP001186974">
    <property type="component" value="Unassembled WGS sequence"/>
</dbReference>
<dbReference type="EMBL" id="JAWDJW010000318">
    <property type="protein sequence ID" value="KAK3081001.1"/>
    <property type="molecule type" value="Genomic_DNA"/>
</dbReference>
<comment type="caution">
    <text evidence="1">The sequence shown here is derived from an EMBL/GenBank/DDBJ whole genome shotgun (WGS) entry which is preliminary data.</text>
</comment>